<evidence type="ECO:0000259" key="9">
    <source>
        <dbReference type="PROSITE" id="PS51671"/>
    </source>
</evidence>
<comment type="pathway">
    <text evidence="1 8">Amino-acid biosynthesis; L-isoleucine biosynthesis; L-isoleucine from 2-oxobutanoate: step 1/4.</text>
</comment>
<dbReference type="GO" id="GO:0009097">
    <property type="term" value="P:isoleucine biosynthetic process"/>
    <property type="evidence" value="ECO:0007669"/>
    <property type="project" value="UniProtKB-UniRule"/>
</dbReference>
<keyword evidence="11" id="KW-1185">Reference proteome</keyword>
<comment type="catalytic activity">
    <reaction evidence="7 8">
        <text>2 pyruvate + H(+) = (2S)-2-acetolactate + CO2</text>
        <dbReference type="Rhea" id="RHEA:25249"/>
        <dbReference type="ChEBI" id="CHEBI:15361"/>
        <dbReference type="ChEBI" id="CHEBI:15378"/>
        <dbReference type="ChEBI" id="CHEBI:16526"/>
        <dbReference type="ChEBI" id="CHEBI:58476"/>
        <dbReference type="EC" id="2.2.1.6"/>
    </reaction>
</comment>
<dbReference type="InterPro" id="IPR027271">
    <property type="entry name" value="Acetolactate_synth/TF_NikR_C"/>
</dbReference>
<evidence type="ECO:0000256" key="8">
    <source>
        <dbReference type="RuleBase" id="RU368092"/>
    </source>
</evidence>
<dbReference type="OrthoDB" id="9787365at2"/>
<dbReference type="SUPFAM" id="SSF55021">
    <property type="entry name" value="ACT-like"/>
    <property type="match status" value="2"/>
</dbReference>
<dbReference type="InterPro" id="IPR019455">
    <property type="entry name" value="Acetolactate_synth_ssu_C"/>
</dbReference>
<name>Q1ILZ2_KORVE</name>
<evidence type="ECO:0000256" key="7">
    <source>
        <dbReference type="ARBA" id="ARBA00048670"/>
    </source>
</evidence>
<comment type="function">
    <text evidence="8">Catalyzes the conversion of 2 pyruvate molecules into acetolactate in the first common step of the biosynthetic pathway of the branched-amino acids such as leucine, isoleucine, and valine.</text>
</comment>
<dbReference type="KEGG" id="aba:Acid345_3107"/>
<dbReference type="GO" id="GO:0005829">
    <property type="term" value="C:cytosol"/>
    <property type="evidence" value="ECO:0007669"/>
    <property type="project" value="TreeGrafter"/>
</dbReference>
<evidence type="ECO:0000313" key="11">
    <source>
        <dbReference type="Proteomes" id="UP000002432"/>
    </source>
</evidence>
<dbReference type="PANTHER" id="PTHR30239:SF0">
    <property type="entry name" value="ACETOLACTATE SYNTHASE SMALL SUBUNIT 1, CHLOROPLASTIC"/>
    <property type="match status" value="1"/>
</dbReference>
<evidence type="ECO:0000256" key="6">
    <source>
        <dbReference type="ARBA" id="ARBA00023304"/>
    </source>
</evidence>
<dbReference type="Pfam" id="PF22629">
    <property type="entry name" value="ACT_AHAS_ss"/>
    <property type="match status" value="1"/>
</dbReference>
<dbReference type="PROSITE" id="PS51671">
    <property type="entry name" value="ACT"/>
    <property type="match status" value="1"/>
</dbReference>
<evidence type="ECO:0000256" key="5">
    <source>
        <dbReference type="ARBA" id="ARBA00022605"/>
    </source>
</evidence>
<dbReference type="AlphaFoldDB" id="Q1ILZ2"/>
<organism evidence="10 11">
    <name type="scientific">Koribacter versatilis (strain Ellin345)</name>
    <dbReference type="NCBI Taxonomy" id="204669"/>
    <lineage>
        <taxon>Bacteria</taxon>
        <taxon>Pseudomonadati</taxon>
        <taxon>Acidobacteriota</taxon>
        <taxon>Terriglobia</taxon>
        <taxon>Terriglobales</taxon>
        <taxon>Candidatus Korobacteraceae</taxon>
        <taxon>Candidatus Korobacter</taxon>
    </lineage>
</organism>
<evidence type="ECO:0000313" key="10">
    <source>
        <dbReference type="EMBL" id="ABF42108.1"/>
    </source>
</evidence>
<dbReference type="FunFam" id="3.30.70.1150:FF:000001">
    <property type="entry name" value="Acetolactate synthase small subunit"/>
    <property type="match status" value="1"/>
</dbReference>
<dbReference type="InterPro" id="IPR002912">
    <property type="entry name" value="ACT_dom"/>
</dbReference>
<evidence type="ECO:0000256" key="1">
    <source>
        <dbReference type="ARBA" id="ARBA00004974"/>
    </source>
</evidence>
<keyword evidence="5 8" id="KW-0028">Amino-acid biosynthesis</keyword>
<dbReference type="Proteomes" id="UP000002432">
    <property type="component" value="Chromosome"/>
</dbReference>
<feature type="domain" description="ACT" evidence="9">
    <location>
        <begin position="4"/>
        <end position="78"/>
    </location>
</feature>
<dbReference type="InterPro" id="IPR004789">
    <property type="entry name" value="Acetalactate_synth_ssu"/>
</dbReference>
<dbReference type="CDD" id="cd04878">
    <property type="entry name" value="ACT_AHAS"/>
    <property type="match status" value="1"/>
</dbReference>
<comment type="similarity">
    <text evidence="3 8">Belongs to the acetolactate synthase small subunit family.</text>
</comment>
<dbReference type="Gene3D" id="3.30.70.260">
    <property type="match status" value="1"/>
</dbReference>
<dbReference type="GO" id="GO:0003984">
    <property type="term" value="F:acetolactate synthase activity"/>
    <property type="evidence" value="ECO:0007669"/>
    <property type="project" value="UniProtKB-UniRule"/>
</dbReference>
<proteinExistence type="inferred from homology"/>
<dbReference type="PANTHER" id="PTHR30239">
    <property type="entry name" value="ACETOLACTATE SYNTHASE SMALL SUBUNIT"/>
    <property type="match status" value="1"/>
</dbReference>
<dbReference type="Pfam" id="PF10369">
    <property type="entry name" value="ALS_ss_C"/>
    <property type="match status" value="1"/>
</dbReference>
<dbReference type="Gene3D" id="3.30.70.1150">
    <property type="entry name" value="ACT-like. Chain A, domain 2"/>
    <property type="match status" value="1"/>
</dbReference>
<reference evidence="10 11" key="1">
    <citation type="journal article" date="2009" name="Appl. Environ. Microbiol.">
        <title>Three genomes from the phylum Acidobacteria provide insight into the lifestyles of these microorganisms in soils.</title>
        <authorList>
            <person name="Ward N.L."/>
            <person name="Challacombe J.F."/>
            <person name="Janssen P.H."/>
            <person name="Henrissat B."/>
            <person name="Coutinho P.M."/>
            <person name="Wu M."/>
            <person name="Xie G."/>
            <person name="Haft D.H."/>
            <person name="Sait M."/>
            <person name="Badger J."/>
            <person name="Barabote R.D."/>
            <person name="Bradley B."/>
            <person name="Brettin T.S."/>
            <person name="Brinkac L.M."/>
            <person name="Bruce D."/>
            <person name="Creasy T."/>
            <person name="Daugherty S.C."/>
            <person name="Davidsen T.M."/>
            <person name="DeBoy R.T."/>
            <person name="Detter J.C."/>
            <person name="Dodson R.J."/>
            <person name="Durkin A.S."/>
            <person name="Ganapathy A."/>
            <person name="Gwinn-Giglio M."/>
            <person name="Han C.S."/>
            <person name="Khouri H."/>
            <person name="Kiss H."/>
            <person name="Kothari S.P."/>
            <person name="Madupu R."/>
            <person name="Nelson K.E."/>
            <person name="Nelson W.C."/>
            <person name="Paulsen I."/>
            <person name="Penn K."/>
            <person name="Ren Q."/>
            <person name="Rosovitz M.J."/>
            <person name="Selengut J.D."/>
            <person name="Shrivastava S."/>
            <person name="Sullivan S.A."/>
            <person name="Tapia R."/>
            <person name="Thompson L.S."/>
            <person name="Watkins K.L."/>
            <person name="Yang Q."/>
            <person name="Yu C."/>
            <person name="Zafar N."/>
            <person name="Zhou L."/>
            <person name="Kuske C.R."/>
        </authorList>
    </citation>
    <scope>NUCLEOTIDE SEQUENCE [LARGE SCALE GENOMIC DNA]</scope>
    <source>
        <strain evidence="10 11">Ellin345</strain>
    </source>
</reference>
<accession>Q1ILZ2</accession>
<protein>
    <recommendedName>
        <fullName evidence="8">Acetolactate synthase small subunit</fullName>
        <shortName evidence="8">AHAS</shortName>
        <shortName evidence="8">ALS</shortName>
        <ecNumber evidence="8">2.2.1.6</ecNumber>
    </recommendedName>
    <alternativeName>
        <fullName evidence="8">Acetohydroxy-acid synthase small subunit</fullName>
    </alternativeName>
</protein>
<gene>
    <name evidence="10" type="ordered locus">Acid345_3107</name>
</gene>
<evidence type="ECO:0000256" key="3">
    <source>
        <dbReference type="ARBA" id="ARBA00006341"/>
    </source>
</evidence>
<dbReference type="EnsemblBacteria" id="ABF42108">
    <property type="protein sequence ID" value="ABF42108"/>
    <property type="gene ID" value="Acid345_3107"/>
</dbReference>
<dbReference type="InterPro" id="IPR045865">
    <property type="entry name" value="ACT-like_dom_sf"/>
</dbReference>
<evidence type="ECO:0000256" key="4">
    <source>
        <dbReference type="ARBA" id="ARBA00011744"/>
    </source>
</evidence>
<dbReference type="NCBIfam" id="NF008864">
    <property type="entry name" value="PRK11895.1"/>
    <property type="match status" value="1"/>
</dbReference>
<evidence type="ECO:0000256" key="2">
    <source>
        <dbReference type="ARBA" id="ARBA00005025"/>
    </source>
</evidence>
<dbReference type="STRING" id="204669.Acid345_3107"/>
<dbReference type="UniPathway" id="UPA00049">
    <property type="reaction ID" value="UER00059"/>
</dbReference>
<dbReference type="InterPro" id="IPR054480">
    <property type="entry name" value="AHAS_small-like_ACT"/>
</dbReference>
<dbReference type="NCBIfam" id="TIGR00119">
    <property type="entry name" value="acolac_sm"/>
    <property type="match status" value="1"/>
</dbReference>
<keyword evidence="8 10" id="KW-0808">Transferase</keyword>
<sequence length="181" mass="20259">MLHVFVVHVENKPGVLTRVASLFRRRAFNIDSLTVGRTEKADVSRMTIVVDTDKDGARRLEAHLYKLVNVLLVEDITGTPSINRDLAMIKVSCTQDTRPQILALVEVFRARVVDLAMDSIIMEITGNEEKIDRLVEVLQPYGVMEMVRTGIVAMRRGVTTPINKEANATQVYEDTGVSYSV</sequence>
<comment type="pathway">
    <text evidence="2 8">Amino-acid biosynthesis; L-valine biosynthesis; L-valine from pyruvate: step 1/4.</text>
</comment>
<dbReference type="HOGENOM" id="CLU_055003_1_3_0"/>
<dbReference type="eggNOG" id="COG0440">
    <property type="taxonomic scope" value="Bacteria"/>
</dbReference>
<comment type="subunit">
    <text evidence="4 8">Dimer of large and small chains.</text>
</comment>
<dbReference type="InterPro" id="IPR039557">
    <property type="entry name" value="AHAS_ACT"/>
</dbReference>
<dbReference type="RefSeq" id="WP_011523907.1">
    <property type="nucleotide sequence ID" value="NC_008009.1"/>
</dbReference>
<dbReference type="EMBL" id="CP000360">
    <property type="protein sequence ID" value="ABF42108.1"/>
    <property type="molecule type" value="Genomic_DNA"/>
</dbReference>
<dbReference type="GO" id="GO:1990610">
    <property type="term" value="F:acetolactate synthase regulator activity"/>
    <property type="evidence" value="ECO:0007669"/>
    <property type="project" value="UniProtKB-UniRule"/>
</dbReference>
<dbReference type="GO" id="GO:0009099">
    <property type="term" value="P:L-valine biosynthetic process"/>
    <property type="evidence" value="ECO:0007669"/>
    <property type="project" value="UniProtKB-UniRule"/>
</dbReference>
<dbReference type="EC" id="2.2.1.6" evidence="8"/>
<dbReference type="UniPathway" id="UPA00047">
    <property type="reaction ID" value="UER00055"/>
</dbReference>
<keyword evidence="6 8" id="KW-0100">Branched-chain amino acid biosynthesis</keyword>